<keyword evidence="2" id="KW-1185">Reference proteome</keyword>
<gene>
    <name evidence="1" type="ORF">HPB50_004493</name>
</gene>
<dbReference type="EMBL" id="CM023489">
    <property type="protein sequence ID" value="KAH6921750.1"/>
    <property type="molecule type" value="Genomic_DNA"/>
</dbReference>
<evidence type="ECO:0000313" key="2">
    <source>
        <dbReference type="Proteomes" id="UP000821845"/>
    </source>
</evidence>
<protein>
    <submittedName>
        <fullName evidence="1">Uncharacterized protein</fullName>
    </submittedName>
</protein>
<dbReference type="Proteomes" id="UP000821845">
    <property type="component" value="Chromosome 9"/>
</dbReference>
<organism evidence="1 2">
    <name type="scientific">Hyalomma asiaticum</name>
    <name type="common">Tick</name>
    <dbReference type="NCBI Taxonomy" id="266040"/>
    <lineage>
        <taxon>Eukaryota</taxon>
        <taxon>Metazoa</taxon>
        <taxon>Ecdysozoa</taxon>
        <taxon>Arthropoda</taxon>
        <taxon>Chelicerata</taxon>
        <taxon>Arachnida</taxon>
        <taxon>Acari</taxon>
        <taxon>Parasitiformes</taxon>
        <taxon>Ixodida</taxon>
        <taxon>Ixodoidea</taxon>
        <taxon>Ixodidae</taxon>
        <taxon>Hyalomminae</taxon>
        <taxon>Hyalomma</taxon>
    </lineage>
</organism>
<reference evidence="1" key="1">
    <citation type="submission" date="2020-05" db="EMBL/GenBank/DDBJ databases">
        <title>Large-scale comparative analyses of tick genomes elucidate their genetic diversity and vector capacities.</title>
        <authorList>
            <person name="Jia N."/>
            <person name="Wang J."/>
            <person name="Shi W."/>
            <person name="Du L."/>
            <person name="Sun Y."/>
            <person name="Zhan W."/>
            <person name="Jiang J."/>
            <person name="Wang Q."/>
            <person name="Zhang B."/>
            <person name="Ji P."/>
            <person name="Sakyi L.B."/>
            <person name="Cui X."/>
            <person name="Yuan T."/>
            <person name="Jiang B."/>
            <person name="Yang W."/>
            <person name="Lam T.T.-Y."/>
            <person name="Chang Q."/>
            <person name="Ding S."/>
            <person name="Wang X."/>
            <person name="Zhu J."/>
            <person name="Ruan X."/>
            <person name="Zhao L."/>
            <person name="Wei J."/>
            <person name="Que T."/>
            <person name="Du C."/>
            <person name="Cheng J."/>
            <person name="Dai P."/>
            <person name="Han X."/>
            <person name="Huang E."/>
            <person name="Gao Y."/>
            <person name="Liu J."/>
            <person name="Shao H."/>
            <person name="Ye R."/>
            <person name="Li L."/>
            <person name="Wei W."/>
            <person name="Wang X."/>
            <person name="Wang C."/>
            <person name="Yang T."/>
            <person name="Huo Q."/>
            <person name="Li W."/>
            <person name="Guo W."/>
            <person name="Chen H."/>
            <person name="Zhou L."/>
            <person name="Ni X."/>
            <person name="Tian J."/>
            <person name="Zhou Y."/>
            <person name="Sheng Y."/>
            <person name="Liu T."/>
            <person name="Pan Y."/>
            <person name="Xia L."/>
            <person name="Li J."/>
            <person name="Zhao F."/>
            <person name="Cao W."/>
        </authorList>
    </citation>
    <scope>NUCLEOTIDE SEQUENCE</scope>
    <source>
        <strain evidence="1">Hyas-2018</strain>
    </source>
</reference>
<sequence>MSSSESQPSSAKLTPEKGSVTSAGTIKASEGHTATPSTTPAFTGSSSARGSSSSGSGAALIPASPGEDDSEGTGSPMTVYKSKLAQLTDPSQPTLKFVGLRPVPRPGLANDSSESRLSSSPRTITFVLGLIVVCCMVPYMFSVICSSKTARTKKADEHRMNETTASPTVLPPSPGNVGAECNVSSPCIGEAQCEDGVCSCEEPGFVVVSGVCVSANPRRGSDKRKGARGIGTRLPRRGIRNRTSSKSGGPSSKTEDLHSFTETMPQW</sequence>
<evidence type="ECO:0000313" key="1">
    <source>
        <dbReference type="EMBL" id="KAH6921750.1"/>
    </source>
</evidence>
<proteinExistence type="predicted"/>
<comment type="caution">
    <text evidence="1">The sequence shown here is derived from an EMBL/GenBank/DDBJ whole genome shotgun (WGS) entry which is preliminary data.</text>
</comment>
<name>A0ACB7RHU4_HYAAI</name>
<accession>A0ACB7RHU4</accession>